<dbReference type="AlphaFoldDB" id="A0A0E0A7U5"/>
<reference evidence="11" key="1">
    <citation type="submission" date="2015-04" db="UniProtKB">
        <authorList>
            <consortium name="EnsemblPlants"/>
        </authorList>
    </citation>
    <scope>IDENTIFICATION</scope>
</reference>
<comment type="similarity">
    <text evidence="6">Belongs to the RING-type zinc finger family. ATL subfamily.</text>
</comment>
<dbReference type="GO" id="GO:0061630">
    <property type="term" value="F:ubiquitin protein ligase activity"/>
    <property type="evidence" value="ECO:0007669"/>
    <property type="project" value="UniProtKB-EC"/>
</dbReference>
<evidence type="ECO:0000256" key="9">
    <source>
        <dbReference type="SAM" id="Phobius"/>
    </source>
</evidence>
<dbReference type="PANTHER" id="PTHR14155:SF499">
    <property type="entry name" value="RING-TYPE DOMAIN-CONTAINING PROTEIN"/>
    <property type="match status" value="1"/>
</dbReference>
<dbReference type="Gramene" id="OGLUM06G10750.1">
    <property type="protein sequence ID" value="OGLUM06G10750.1"/>
    <property type="gene ID" value="OGLUM06G10750"/>
</dbReference>
<evidence type="ECO:0000256" key="3">
    <source>
        <dbReference type="ARBA" id="ARBA00022723"/>
    </source>
</evidence>
<keyword evidence="9" id="KW-0812">Transmembrane</keyword>
<dbReference type="PROSITE" id="PS51257">
    <property type="entry name" value="PROKAR_LIPOPROTEIN"/>
    <property type="match status" value="1"/>
</dbReference>
<name>A0A0E0A7U5_9ORYZ</name>
<dbReference type="Proteomes" id="UP000026961">
    <property type="component" value="Chromosome 6"/>
</dbReference>
<dbReference type="InterPro" id="IPR001841">
    <property type="entry name" value="Znf_RING"/>
</dbReference>
<evidence type="ECO:0000256" key="7">
    <source>
        <dbReference type="PROSITE-ProRule" id="PRU00175"/>
    </source>
</evidence>
<evidence type="ECO:0000256" key="8">
    <source>
        <dbReference type="SAM" id="MobiDB-lite"/>
    </source>
</evidence>
<evidence type="ECO:0000259" key="10">
    <source>
        <dbReference type="PROSITE" id="PS50089"/>
    </source>
</evidence>
<keyword evidence="9" id="KW-0472">Membrane</keyword>
<keyword evidence="12" id="KW-1185">Reference proteome</keyword>
<keyword evidence="9" id="KW-1133">Transmembrane helix</keyword>
<sequence length="319" mass="33800">MRTTAAAKAWCSVPFILAALAALSCVFLVHSLYGLIELFGSPEAMLLIFAQCFLLLAAAVATTNTSVIGYRRALLPRKAAVMMPTTTAEEKAAVGMAGVEGELPVVADEAVAARRMDMQTTQDYPGSGANSRWRLAVVARGLCAHRDRSRDRNLQLLSPRTRTRRGAAAGASGEDAGRPQAQAQVAAVEVRSYFPFPYAAGPFRPSAGGGGGVSLGTHQADQPPAPEVVAAQQQLPHFPYAPRGGGSASALSSVECAICLERLRRGELCSELPECRHVFHRDCVALWIKSKSTCPLCRARISPWFSGSIGAPPPVADMV</sequence>
<evidence type="ECO:0000256" key="4">
    <source>
        <dbReference type="ARBA" id="ARBA00022771"/>
    </source>
</evidence>
<keyword evidence="4 7" id="KW-0863">Zinc-finger</keyword>
<dbReference type="Pfam" id="PF13639">
    <property type="entry name" value="zf-RING_2"/>
    <property type="match status" value="1"/>
</dbReference>
<evidence type="ECO:0000256" key="1">
    <source>
        <dbReference type="ARBA" id="ARBA00000900"/>
    </source>
</evidence>
<evidence type="ECO:0000313" key="11">
    <source>
        <dbReference type="EnsemblPlants" id="OGLUM06G10750.1"/>
    </source>
</evidence>
<proteinExistence type="inferred from homology"/>
<accession>A0A0E0A7U5</accession>
<feature type="transmembrane region" description="Helical" evidence="9">
    <location>
        <begin position="45"/>
        <end position="68"/>
    </location>
</feature>
<dbReference type="SUPFAM" id="SSF57850">
    <property type="entry name" value="RING/U-box"/>
    <property type="match status" value="1"/>
</dbReference>
<protein>
    <recommendedName>
        <fullName evidence="2">RING-type E3 ubiquitin transferase</fullName>
        <ecNumber evidence="2">2.3.2.27</ecNumber>
    </recommendedName>
</protein>
<dbReference type="PROSITE" id="PS50089">
    <property type="entry name" value="ZF_RING_2"/>
    <property type="match status" value="1"/>
</dbReference>
<evidence type="ECO:0000256" key="5">
    <source>
        <dbReference type="ARBA" id="ARBA00022833"/>
    </source>
</evidence>
<reference evidence="11" key="2">
    <citation type="submission" date="2018-05" db="EMBL/GenBank/DDBJ databases">
        <title>OgluRS3 (Oryza glumaepatula Reference Sequence Version 3).</title>
        <authorList>
            <person name="Zhang J."/>
            <person name="Kudrna D."/>
            <person name="Lee S."/>
            <person name="Talag J."/>
            <person name="Welchert J."/>
            <person name="Wing R.A."/>
        </authorList>
    </citation>
    <scope>NUCLEOTIDE SEQUENCE [LARGE SCALE GENOMIC DNA]</scope>
</reference>
<evidence type="ECO:0000256" key="6">
    <source>
        <dbReference type="ARBA" id="ARBA00024209"/>
    </source>
</evidence>
<dbReference type="PANTHER" id="PTHR14155">
    <property type="entry name" value="RING FINGER DOMAIN-CONTAINING"/>
    <property type="match status" value="1"/>
</dbReference>
<dbReference type="Gene3D" id="3.30.40.10">
    <property type="entry name" value="Zinc/RING finger domain, C3HC4 (zinc finger)"/>
    <property type="match status" value="1"/>
</dbReference>
<dbReference type="eggNOG" id="KOG0800">
    <property type="taxonomic scope" value="Eukaryota"/>
</dbReference>
<dbReference type="InterPro" id="IPR013083">
    <property type="entry name" value="Znf_RING/FYVE/PHD"/>
</dbReference>
<organism evidence="11">
    <name type="scientific">Oryza glumipatula</name>
    <dbReference type="NCBI Taxonomy" id="40148"/>
    <lineage>
        <taxon>Eukaryota</taxon>
        <taxon>Viridiplantae</taxon>
        <taxon>Streptophyta</taxon>
        <taxon>Embryophyta</taxon>
        <taxon>Tracheophyta</taxon>
        <taxon>Spermatophyta</taxon>
        <taxon>Magnoliopsida</taxon>
        <taxon>Liliopsida</taxon>
        <taxon>Poales</taxon>
        <taxon>Poaceae</taxon>
        <taxon>BOP clade</taxon>
        <taxon>Oryzoideae</taxon>
        <taxon>Oryzeae</taxon>
        <taxon>Oryzinae</taxon>
        <taxon>Oryza</taxon>
    </lineage>
</organism>
<dbReference type="SMART" id="SM00184">
    <property type="entry name" value="RING"/>
    <property type="match status" value="1"/>
</dbReference>
<evidence type="ECO:0000313" key="12">
    <source>
        <dbReference type="Proteomes" id="UP000026961"/>
    </source>
</evidence>
<feature type="domain" description="RING-type" evidence="10">
    <location>
        <begin position="256"/>
        <end position="298"/>
    </location>
</feature>
<feature type="transmembrane region" description="Helical" evidence="9">
    <location>
        <begin position="12"/>
        <end position="33"/>
    </location>
</feature>
<dbReference type="EnsemblPlants" id="OGLUM06G10750.1">
    <property type="protein sequence ID" value="OGLUM06G10750.1"/>
    <property type="gene ID" value="OGLUM06G10750"/>
</dbReference>
<evidence type="ECO:0000256" key="2">
    <source>
        <dbReference type="ARBA" id="ARBA00012483"/>
    </source>
</evidence>
<dbReference type="InterPro" id="IPR053238">
    <property type="entry name" value="RING-H2_zinc_finger"/>
</dbReference>
<dbReference type="STRING" id="40148.A0A0E0A7U5"/>
<feature type="compositionally biased region" description="Low complexity" evidence="8">
    <location>
        <begin position="166"/>
        <end position="181"/>
    </location>
</feature>
<dbReference type="CDD" id="cd16454">
    <property type="entry name" value="RING-H2_PA-TM-RING"/>
    <property type="match status" value="1"/>
</dbReference>
<feature type="region of interest" description="Disordered" evidence="8">
    <location>
        <begin position="153"/>
        <end position="181"/>
    </location>
</feature>
<comment type="catalytic activity">
    <reaction evidence="1">
        <text>S-ubiquitinyl-[E2 ubiquitin-conjugating enzyme]-L-cysteine + [acceptor protein]-L-lysine = [E2 ubiquitin-conjugating enzyme]-L-cysteine + N(6)-ubiquitinyl-[acceptor protein]-L-lysine.</text>
        <dbReference type="EC" id="2.3.2.27"/>
    </reaction>
</comment>
<keyword evidence="5" id="KW-0862">Zinc</keyword>
<keyword evidence="3" id="KW-0479">Metal-binding</keyword>
<dbReference type="GO" id="GO:0008270">
    <property type="term" value="F:zinc ion binding"/>
    <property type="evidence" value="ECO:0007669"/>
    <property type="project" value="UniProtKB-KW"/>
</dbReference>
<dbReference type="EC" id="2.3.2.27" evidence="2"/>
<dbReference type="HOGENOM" id="CLU_872587_0_0_1"/>